<dbReference type="Proteomes" id="UP001279681">
    <property type="component" value="Unassembled WGS sequence"/>
</dbReference>
<keyword evidence="5" id="KW-1185">Reference proteome</keyword>
<evidence type="ECO:0000313" key="4">
    <source>
        <dbReference type="EMBL" id="MDX8336716.1"/>
    </source>
</evidence>
<accession>A0ABU4WB05</accession>
<keyword evidence="2" id="KW-0804">Transcription</keyword>
<feature type="coiled-coil region" evidence="3">
    <location>
        <begin position="110"/>
        <end position="137"/>
    </location>
</feature>
<keyword evidence="1" id="KW-0805">Transcription regulation</keyword>
<dbReference type="PANTHER" id="PTHR30185">
    <property type="entry name" value="CRYPTIC BETA-GLUCOSIDE BGL OPERON ANTITERMINATOR"/>
    <property type="match status" value="1"/>
</dbReference>
<dbReference type="PANTHER" id="PTHR30185:SF18">
    <property type="entry name" value="TRANSCRIPTIONAL REGULATOR MTLR"/>
    <property type="match status" value="1"/>
</dbReference>
<gene>
    <name evidence="4" type="ORF">RFV38_09450</name>
</gene>
<proteinExistence type="predicted"/>
<reference evidence="5" key="1">
    <citation type="submission" date="2023-07" db="EMBL/GenBank/DDBJ databases">
        <authorList>
            <person name="Colorado M.A."/>
            <person name="Villamil L.M."/>
            <person name="Melo J.F."/>
            <person name="Rodriguez J.A."/>
            <person name="Ruiz R.Y."/>
        </authorList>
    </citation>
    <scope>NUCLEOTIDE SEQUENCE [LARGE SCALE GENOMIC DNA]</scope>
    <source>
        <strain evidence="5">C33</strain>
    </source>
</reference>
<protein>
    <recommendedName>
        <fullName evidence="6">Mga helix-turn-helix domain-containing protein</fullName>
    </recommendedName>
</protein>
<evidence type="ECO:0000313" key="5">
    <source>
        <dbReference type="Proteomes" id="UP001279681"/>
    </source>
</evidence>
<keyword evidence="3" id="KW-0175">Coiled coil</keyword>
<sequence>MSNKAITLLKVLLHGDINIDEIFKYVNLDINSIERNIGVLNEYLEEKGIDPIKKVNNIYSLQNRDERFSEFFSKLDILSSRERQDIYCIRLLLNGHINLEKERQLMGVSRTTAIKDLKKVKEELEEKNIKVESKNSKGIFLEEENSKNLSGILCEKIMKLFIDRDFLSKQRKELLEEINILEEEKYLKIYNQVIEKFQLKKSMFSFYAIYSMAIVEKAKGNICIDIDDVKSHEDFNKILLKLNEMEFKVKLSDRFKEFLTSVTLKIKYYPQFDVLLKDNYEKFINRIQEIFKLSEKEKKELYRQLISCYTLGYLDKKYGVLWVRKSPNSSRCKKLGGIVEKVLKDLEIEMIYSDVLRLAGCITNFFMTEEYVEGFKVLSVSRDINNEYSQRVISCMKVFYPKISFETESLLEFRFKNKKEIEEYNLIISDTESYSIKNLRRVNTLSLREIQRCFIEYVLDKRFECTKKI</sequence>
<evidence type="ECO:0000256" key="1">
    <source>
        <dbReference type="ARBA" id="ARBA00023015"/>
    </source>
</evidence>
<comment type="caution">
    <text evidence="4">The sequence shown here is derived from an EMBL/GenBank/DDBJ whole genome shotgun (WGS) entry which is preliminary data.</text>
</comment>
<dbReference type="InterPro" id="IPR050661">
    <property type="entry name" value="BglG_antiterminators"/>
</dbReference>
<organism evidence="4 5">
    <name type="scientific">Candidatus Cetobacterium colombiensis</name>
    <dbReference type="NCBI Taxonomy" id="3073100"/>
    <lineage>
        <taxon>Bacteria</taxon>
        <taxon>Fusobacteriati</taxon>
        <taxon>Fusobacteriota</taxon>
        <taxon>Fusobacteriia</taxon>
        <taxon>Fusobacteriales</taxon>
        <taxon>Fusobacteriaceae</taxon>
        <taxon>Cetobacterium</taxon>
    </lineage>
</organism>
<dbReference type="EMBL" id="JAVIKH010000012">
    <property type="protein sequence ID" value="MDX8336716.1"/>
    <property type="molecule type" value="Genomic_DNA"/>
</dbReference>
<dbReference type="RefSeq" id="WP_320314098.1">
    <property type="nucleotide sequence ID" value="NZ_JAVIKH010000012.1"/>
</dbReference>
<name>A0ABU4WB05_9FUSO</name>
<evidence type="ECO:0000256" key="2">
    <source>
        <dbReference type="ARBA" id="ARBA00023163"/>
    </source>
</evidence>
<evidence type="ECO:0008006" key="6">
    <source>
        <dbReference type="Google" id="ProtNLM"/>
    </source>
</evidence>
<evidence type="ECO:0000256" key="3">
    <source>
        <dbReference type="SAM" id="Coils"/>
    </source>
</evidence>